<proteinExistence type="predicted"/>
<accession>A0A2D0NKP0</accession>
<dbReference type="Gene3D" id="2.40.128.270">
    <property type="match status" value="1"/>
</dbReference>
<dbReference type="InterPro" id="IPR053147">
    <property type="entry name" value="Hsp_HslJ-like"/>
</dbReference>
<sequence>MSNLFKLFCGLFLLQLSMGCGDQATINPSDLSGTSWTLQRMPGGLPAGVDINLQFEINRIAGKGVCNRYFSEYTMKGNRITFLGVAATEMMCMEHSEVETRYFQSLEKVETIALEEDQLTLSTPDGALLFSAAER</sequence>
<dbReference type="InterPro" id="IPR038670">
    <property type="entry name" value="HslJ-like_sf"/>
</dbReference>
<dbReference type="AlphaFoldDB" id="A0A2D0NKP0"/>
<comment type="caution">
    <text evidence="2">The sequence shown here is derived from an EMBL/GenBank/DDBJ whole genome shotgun (WGS) entry which is preliminary data.</text>
</comment>
<dbReference type="PANTHER" id="PTHR35535">
    <property type="entry name" value="HEAT SHOCK PROTEIN HSLJ"/>
    <property type="match status" value="1"/>
</dbReference>
<evidence type="ECO:0000259" key="1">
    <source>
        <dbReference type="Pfam" id="PF03724"/>
    </source>
</evidence>
<dbReference type="PROSITE" id="PS51257">
    <property type="entry name" value="PROKAR_LIPOPROTEIN"/>
    <property type="match status" value="1"/>
</dbReference>
<evidence type="ECO:0000313" key="3">
    <source>
        <dbReference type="Proteomes" id="UP000223913"/>
    </source>
</evidence>
<evidence type="ECO:0000313" key="2">
    <source>
        <dbReference type="EMBL" id="PHN08303.1"/>
    </source>
</evidence>
<dbReference type="PANTHER" id="PTHR35535:SF2">
    <property type="entry name" value="DUF306 DOMAIN-CONTAINING PROTEIN"/>
    <property type="match status" value="1"/>
</dbReference>
<keyword evidence="3" id="KW-1185">Reference proteome</keyword>
<dbReference type="OrthoDB" id="880459at2"/>
<dbReference type="Pfam" id="PF03724">
    <property type="entry name" value="META"/>
    <property type="match status" value="1"/>
</dbReference>
<dbReference type="Proteomes" id="UP000223913">
    <property type="component" value="Unassembled WGS sequence"/>
</dbReference>
<gene>
    <name evidence="2" type="ORF">CRP01_02985</name>
</gene>
<name>A0A2D0NKP0_FLAN2</name>
<dbReference type="InterPro" id="IPR005184">
    <property type="entry name" value="DUF306_Meta_HslJ"/>
</dbReference>
<feature type="domain" description="DUF306" evidence="1">
    <location>
        <begin position="29"/>
        <end position="127"/>
    </location>
</feature>
<dbReference type="RefSeq" id="WP_099148505.1">
    <property type="nucleotide sequence ID" value="NZ_PDUD01000002.1"/>
</dbReference>
<protein>
    <recommendedName>
        <fullName evidence="1">DUF306 domain-containing protein</fullName>
    </recommendedName>
</protein>
<dbReference type="EMBL" id="PDUD01000002">
    <property type="protein sequence ID" value="PHN08303.1"/>
    <property type="molecule type" value="Genomic_DNA"/>
</dbReference>
<organism evidence="2 3">
    <name type="scientific">Flavilitoribacter nigricans (strain ATCC 23147 / DSM 23189 / NBRC 102662 / NCIMB 1420 / SS-2)</name>
    <name type="common">Lewinella nigricans</name>
    <dbReference type="NCBI Taxonomy" id="1122177"/>
    <lineage>
        <taxon>Bacteria</taxon>
        <taxon>Pseudomonadati</taxon>
        <taxon>Bacteroidota</taxon>
        <taxon>Saprospiria</taxon>
        <taxon>Saprospirales</taxon>
        <taxon>Lewinellaceae</taxon>
        <taxon>Flavilitoribacter</taxon>
    </lineage>
</organism>
<reference evidence="2 3" key="1">
    <citation type="submission" date="2017-10" db="EMBL/GenBank/DDBJ databases">
        <title>The draft genome sequence of Lewinella nigricans NBRC 102662.</title>
        <authorList>
            <person name="Wang K."/>
        </authorList>
    </citation>
    <scope>NUCLEOTIDE SEQUENCE [LARGE SCALE GENOMIC DNA]</scope>
    <source>
        <strain evidence="2 3">NBRC 102662</strain>
    </source>
</reference>